<sequence length="296" mass="32176">MAEESPPFSATSFEYPSRSLTPTLSHRRSASVACTRVLWNLISSAKAVRLRHKQAQRLCKVISEQPTTLRLPVPAADVETIARGLMSSAAPCPITSTTASLITVAALYTVQSEDPGSISRLLTSSSLLADCVESCTVTRLLCAHINDPQNVPLLLDEEPNLANMNTTSTPKHSRPRESGSDNEGASRKMHAVATEHVMATSLTQPSNDVVAHEDSVTHETDRTNESEFQTVLSKSKKRRQPASTFQGPAAHTGPRPATAPTAMPAHVAPQRPQRLRSLLQGYVLLNIPCWPLNHRR</sequence>
<feature type="compositionally biased region" description="Low complexity" evidence="1">
    <location>
        <begin position="248"/>
        <end position="268"/>
    </location>
</feature>
<dbReference type="EMBL" id="JABSTU010000002">
    <property type="protein sequence ID" value="KAH8036683.1"/>
    <property type="molecule type" value="Genomic_DNA"/>
</dbReference>
<reference evidence="2" key="2">
    <citation type="submission" date="2021-09" db="EMBL/GenBank/DDBJ databases">
        <authorList>
            <person name="Jia N."/>
            <person name="Wang J."/>
            <person name="Shi W."/>
            <person name="Du L."/>
            <person name="Sun Y."/>
            <person name="Zhan W."/>
            <person name="Jiang J."/>
            <person name="Wang Q."/>
            <person name="Zhang B."/>
            <person name="Ji P."/>
            <person name="Sakyi L.B."/>
            <person name="Cui X."/>
            <person name="Yuan T."/>
            <person name="Jiang B."/>
            <person name="Yang W."/>
            <person name="Lam T.T.-Y."/>
            <person name="Chang Q."/>
            <person name="Ding S."/>
            <person name="Wang X."/>
            <person name="Zhu J."/>
            <person name="Ruan X."/>
            <person name="Zhao L."/>
            <person name="Wei J."/>
            <person name="Que T."/>
            <person name="Du C."/>
            <person name="Cheng J."/>
            <person name="Dai P."/>
            <person name="Han X."/>
            <person name="Huang E."/>
            <person name="Gao Y."/>
            <person name="Liu J."/>
            <person name="Shao H."/>
            <person name="Ye R."/>
            <person name="Li L."/>
            <person name="Wei W."/>
            <person name="Wang X."/>
            <person name="Wang C."/>
            <person name="Huo Q."/>
            <person name="Li W."/>
            <person name="Guo W."/>
            <person name="Chen H."/>
            <person name="Chen S."/>
            <person name="Zhou L."/>
            <person name="Zhou L."/>
            <person name="Ni X."/>
            <person name="Tian J."/>
            <person name="Zhou Y."/>
            <person name="Sheng Y."/>
            <person name="Liu T."/>
            <person name="Pan Y."/>
            <person name="Xia L."/>
            <person name="Li J."/>
            <person name="Zhao F."/>
            <person name="Cao W."/>
        </authorList>
    </citation>
    <scope>NUCLEOTIDE SEQUENCE</scope>
    <source>
        <strain evidence="2">Rmic-2018</strain>
        <tissue evidence="2">Larvae</tissue>
    </source>
</reference>
<protein>
    <submittedName>
        <fullName evidence="2">Uncharacterized protein</fullName>
    </submittedName>
</protein>
<reference evidence="2" key="1">
    <citation type="journal article" date="2020" name="Cell">
        <title>Large-Scale Comparative Analyses of Tick Genomes Elucidate Their Genetic Diversity and Vector Capacities.</title>
        <authorList>
            <consortium name="Tick Genome and Microbiome Consortium (TIGMIC)"/>
            <person name="Jia N."/>
            <person name="Wang J."/>
            <person name="Shi W."/>
            <person name="Du L."/>
            <person name="Sun Y."/>
            <person name="Zhan W."/>
            <person name="Jiang J.F."/>
            <person name="Wang Q."/>
            <person name="Zhang B."/>
            <person name="Ji P."/>
            <person name="Bell-Sakyi L."/>
            <person name="Cui X.M."/>
            <person name="Yuan T.T."/>
            <person name="Jiang B.G."/>
            <person name="Yang W.F."/>
            <person name="Lam T.T."/>
            <person name="Chang Q.C."/>
            <person name="Ding S.J."/>
            <person name="Wang X.J."/>
            <person name="Zhu J.G."/>
            <person name="Ruan X.D."/>
            <person name="Zhao L."/>
            <person name="Wei J.T."/>
            <person name="Ye R.Z."/>
            <person name="Que T.C."/>
            <person name="Du C.H."/>
            <person name="Zhou Y.H."/>
            <person name="Cheng J.X."/>
            <person name="Dai P.F."/>
            <person name="Guo W.B."/>
            <person name="Han X.H."/>
            <person name="Huang E.J."/>
            <person name="Li L.F."/>
            <person name="Wei W."/>
            <person name="Gao Y.C."/>
            <person name="Liu J.Z."/>
            <person name="Shao H.Z."/>
            <person name="Wang X."/>
            <person name="Wang C.C."/>
            <person name="Yang T.C."/>
            <person name="Huo Q.B."/>
            <person name="Li W."/>
            <person name="Chen H.Y."/>
            <person name="Chen S.E."/>
            <person name="Zhou L.G."/>
            <person name="Ni X.B."/>
            <person name="Tian J.H."/>
            <person name="Sheng Y."/>
            <person name="Liu T."/>
            <person name="Pan Y.S."/>
            <person name="Xia L.Y."/>
            <person name="Li J."/>
            <person name="Zhao F."/>
            <person name="Cao W.C."/>
        </authorList>
    </citation>
    <scope>NUCLEOTIDE SEQUENCE</scope>
    <source>
        <strain evidence="2">Rmic-2018</strain>
    </source>
</reference>
<dbReference type="AlphaFoldDB" id="A0A9J6EQ73"/>
<organism evidence="2 3">
    <name type="scientific">Rhipicephalus microplus</name>
    <name type="common">Cattle tick</name>
    <name type="synonym">Boophilus microplus</name>
    <dbReference type="NCBI Taxonomy" id="6941"/>
    <lineage>
        <taxon>Eukaryota</taxon>
        <taxon>Metazoa</taxon>
        <taxon>Ecdysozoa</taxon>
        <taxon>Arthropoda</taxon>
        <taxon>Chelicerata</taxon>
        <taxon>Arachnida</taxon>
        <taxon>Acari</taxon>
        <taxon>Parasitiformes</taxon>
        <taxon>Ixodida</taxon>
        <taxon>Ixodoidea</taxon>
        <taxon>Ixodidae</taxon>
        <taxon>Rhipicephalinae</taxon>
        <taxon>Rhipicephalus</taxon>
        <taxon>Boophilus</taxon>
    </lineage>
</organism>
<accession>A0A9J6EQ73</accession>
<evidence type="ECO:0000256" key="1">
    <source>
        <dbReference type="SAM" id="MobiDB-lite"/>
    </source>
</evidence>
<proteinExistence type="predicted"/>
<feature type="compositionally biased region" description="Basic and acidic residues" evidence="1">
    <location>
        <begin position="210"/>
        <end position="225"/>
    </location>
</feature>
<name>A0A9J6EQ73_RHIMP</name>
<dbReference type="Proteomes" id="UP000821866">
    <property type="component" value="Chromosome 10"/>
</dbReference>
<evidence type="ECO:0000313" key="2">
    <source>
        <dbReference type="EMBL" id="KAH8036683.1"/>
    </source>
</evidence>
<evidence type="ECO:0000313" key="3">
    <source>
        <dbReference type="Proteomes" id="UP000821866"/>
    </source>
</evidence>
<keyword evidence="3" id="KW-1185">Reference proteome</keyword>
<comment type="caution">
    <text evidence="2">The sequence shown here is derived from an EMBL/GenBank/DDBJ whole genome shotgun (WGS) entry which is preliminary data.</text>
</comment>
<gene>
    <name evidence="2" type="ORF">HPB51_003935</name>
</gene>
<feature type="region of interest" description="Disordered" evidence="1">
    <location>
        <begin position="161"/>
        <end position="268"/>
    </location>
</feature>